<dbReference type="SMART" id="SM00256">
    <property type="entry name" value="FBOX"/>
    <property type="match status" value="1"/>
</dbReference>
<dbReference type="Pfam" id="PF12937">
    <property type="entry name" value="F-box-like"/>
    <property type="match status" value="1"/>
</dbReference>
<dbReference type="InterPro" id="IPR001810">
    <property type="entry name" value="F-box_dom"/>
</dbReference>
<gene>
    <name evidence="2" type="ORF">Scaly_0764500</name>
</gene>
<dbReference type="InterPro" id="IPR006527">
    <property type="entry name" value="F-box-assoc_dom_typ1"/>
</dbReference>
<dbReference type="InterPro" id="IPR017451">
    <property type="entry name" value="F-box-assoc_interact_dom"/>
</dbReference>
<evidence type="ECO:0000259" key="1">
    <source>
        <dbReference type="PROSITE" id="PS50181"/>
    </source>
</evidence>
<name>A0AAW2R966_9LAMI</name>
<evidence type="ECO:0000313" key="2">
    <source>
        <dbReference type="EMBL" id="KAL0376469.1"/>
    </source>
</evidence>
<accession>A0AAW2R966</accession>
<protein>
    <submittedName>
        <fullName evidence="2">F-box/kelch-repeat protein</fullName>
    </submittedName>
</protein>
<organism evidence="2">
    <name type="scientific">Sesamum calycinum</name>
    <dbReference type="NCBI Taxonomy" id="2727403"/>
    <lineage>
        <taxon>Eukaryota</taxon>
        <taxon>Viridiplantae</taxon>
        <taxon>Streptophyta</taxon>
        <taxon>Embryophyta</taxon>
        <taxon>Tracheophyta</taxon>
        <taxon>Spermatophyta</taxon>
        <taxon>Magnoliopsida</taxon>
        <taxon>eudicotyledons</taxon>
        <taxon>Gunneridae</taxon>
        <taxon>Pentapetalae</taxon>
        <taxon>asterids</taxon>
        <taxon>lamiids</taxon>
        <taxon>Lamiales</taxon>
        <taxon>Pedaliaceae</taxon>
        <taxon>Sesamum</taxon>
    </lineage>
</organism>
<comment type="caution">
    <text evidence="2">The sequence shown here is derived from an EMBL/GenBank/DDBJ whole genome shotgun (WGS) entry which is preliminary data.</text>
</comment>
<sequence length="331" mass="36848">MEAGDLPQEILIDIFSRLPPKSVGKCRCLAKLWRKLLSTPQFIKSHLTRKTHQENLILITPSHSVHSISNIKDDAISRKLELPGDWTEVVGSCDGLIFLVNEDYEKFLVNPITLQQITVPNSPLALNRRESFSMHGFGYNCSSDDYKVVTLSYYDTDNEYEPDCVDTFVDVYSVKRGVWKRVDSSPFDHAVPELSPGAFVNGAIHWLASSREPGYPSVIAAFNLADEVFVGIPAPDTRGNGPTDVWIMKEYGSVDSWTKFSIHGEYEWDIVKPLCLIGDEEVVLVTEGETLVVYNRTEGTLRDMVVDGGLAVVRDGGTFVESLVSPAFIVA</sequence>
<dbReference type="InterPro" id="IPR050796">
    <property type="entry name" value="SCF_F-box_component"/>
</dbReference>
<reference evidence="2" key="1">
    <citation type="submission" date="2020-06" db="EMBL/GenBank/DDBJ databases">
        <authorList>
            <person name="Li T."/>
            <person name="Hu X."/>
            <person name="Zhang T."/>
            <person name="Song X."/>
            <person name="Zhang H."/>
            <person name="Dai N."/>
            <person name="Sheng W."/>
            <person name="Hou X."/>
            <person name="Wei L."/>
        </authorList>
    </citation>
    <scope>NUCLEOTIDE SEQUENCE</scope>
    <source>
        <strain evidence="2">KEN8</strain>
        <tissue evidence="2">Leaf</tissue>
    </source>
</reference>
<dbReference type="Gene3D" id="1.20.1280.50">
    <property type="match status" value="1"/>
</dbReference>
<dbReference type="InterPro" id="IPR036047">
    <property type="entry name" value="F-box-like_dom_sf"/>
</dbReference>
<dbReference type="AlphaFoldDB" id="A0AAW2R966"/>
<dbReference type="PANTHER" id="PTHR31672:SF13">
    <property type="entry name" value="F-BOX PROTEIN CPR30-LIKE"/>
    <property type="match status" value="1"/>
</dbReference>
<dbReference type="SUPFAM" id="SSF81383">
    <property type="entry name" value="F-box domain"/>
    <property type="match status" value="1"/>
</dbReference>
<dbReference type="NCBIfam" id="TIGR01640">
    <property type="entry name" value="F_box_assoc_1"/>
    <property type="match status" value="1"/>
</dbReference>
<dbReference type="PROSITE" id="PS50181">
    <property type="entry name" value="FBOX"/>
    <property type="match status" value="1"/>
</dbReference>
<dbReference type="Pfam" id="PF07734">
    <property type="entry name" value="FBA_1"/>
    <property type="match status" value="1"/>
</dbReference>
<dbReference type="PANTHER" id="PTHR31672">
    <property type="entry name" value="BNACNNG10540D PROTEIN"/>
    <property type="match status" value="1"/>
</dbReference>
<feature type="domain" description="F-box" evidence="1">
    <location>
        <begin position="1"/>
        <end position="46"/>
    </location>
</feature>
<proteinExistence type="predicted"/>
<reference evidence="2" key="2">
    <citation type="journal article" date="2024" name="Plant">
        <title>Genomic evolution and insights into agronomic trait innovations of Sesamum species.</title>
        <authorList>
            <person name="Miao H."/>
            <person name="Wang L."/>
            <person name="Qu L."/>
            <person name="Liu H."/>
            <person name="Sun Y."/>
            <person name="Le M."/>
            <person name="Wang Q."/>
            <person name="Wei S."/>
            <person name="Zheng Y."/>
            <person name="Lin W."/>
            <person name="Duan Y."/>
            <person name="Cao H."/>
            <person name="Xiong S."/>
            <person name="Wang X."/>
            <person name="Wei L."/>
            <person name="Li C."/>
            <person name="Ma Q."/>
            <person name="Ju M."/>
            <person name="Zhao R."/>
            <person name="Li G."/>
            <person name="Mu C."/>
            <person name="Tian Q."/>
            <person name="Mei H."/>
            <person name="Zhang T."/>
            <person name="Gao T."/>
            <person name="Zhang H."/>
        </authorList>
    </citation>
    <scope>NUCLEOTIDE SEQUENCE</scope>
    <source>
        <strain evidence="2">KEN8</strain>
    </source>
</reference>
<dbReference type="EMBL" id="JACGWM010000004">
    <property type="protein sequence ID" value="KAL0376469.1"/>
    <property type="molecule type" value="Genomic_DNA"/>
</dbReference>